<protein>
    <submittedName>
        <fullName evidence="1">Uncharacterized protein</fullName>
    </submittedName>
</protein>
<dbReference type="EMBL" id="CM041554">
    <property type="protein sequence ID" value="KAI3351700.1"/>
    <property type="molecule type" value="Genomic_DNA"/>
</dbReference>
<name>A0ACB8V849_9TELE</name>
<organism evidence="1 2">
    <name type="scientific">Scortum barcoo</name>
    <name type="common">barcoo grunter</name>
    <dbReference type="NCBI Taxonomy" id="214431"/>
    <lineage>
        <taxon>Eukaryota</taxon>
        <taxon>Metazoa</taxon>
        <taxon>Chordata</taxon>
        <taxon>Craniata</taxon>
        <taxon>Vertebrata</taxon>
        <taxon>Euteleostomi</taxon>
        <taxon>Actinopterygii</taxon>
        <taxon>Neopterygii</taxon>
        <taxon>Teleostei</taxon>
        <taxon>Neoteleostei</taxon>
        <taxon>Acanthomorphata</taxon>
        <taxon>Eupercaria</taxon>
        <taxon>Centrarchiformes</taxon>
        <taxon>Terapontoidei</taxon>
        <taxon>Terapontidae</taxon>
        <taxon>Scortum</taxon>
    </lineage>
</organism>
<keyword evidence="2" id="KW-1185">Reference proteome</keyword>
<evidence type="ECO:0000313" key="1">
    <source>
        <dbReference type="EMBL" id="KAI3351700.1"/>
    </source>
</evidence>
<accession>A0ACB8V849</accession>
<comment type="caution">
    <text evidence="1">The sequence shown here is derived from an EMBL/GenBank/DDBJ whole genome shotgun (WGS) entry which is preliminary data.</text>
</comment>
<dbReference type="Proteomes" id="UP000831701">
    <property type="component" value="Chromosome 24"/>
</dbReference>
<sequence length="207" mass="23193">MRQFKAVVAATPDSVKLKKESYQAMLACGTPDAVAGYQQAKKAAARAVLGTPRSPPRRAGGSVWADDLVDPAKVTAESHLQLFRECFVLLVTCSYCRADYVVGKPTKSCKNMAMIFAVTNMRFVIVFALLSGVFAAPFMKEKEAKGFIRLKRQSGYWDPHHSQNQWGFTIQEQVNEYWTALRTDAQYYVDMGNLMFDRSVATENKIN</sequence>
<reference evidence="1" key="1">
    <citation type="submission" date="2022-04" db="EMBL/GenBank/DDBJ databases">
        <title>Jade perch genome.</title>
        <authorList>
            <person name="Chao B."/>
        </authorList>
    </citation>
    <scope>NUCLEOTIDE SEQUENCE</scope>
    <source>
        <strain evidence="1">CB-2022</strain>
    </source>
</reference>
<gene>
    <name evidence="1" type="ORF">L3Q82_020540</name>
</gene>
<proteinExistence type="predicted"/>
<evidence type="ECO:0000313" key="2">
    <source>
        <dbReference type="Proteomes" id="UP000831701"/>
    </source>
</evidence>